<dbReference type="AlphaFoldDB" id="H6QBG3"/>
<organism evidence="2 3">
    <name type="scientific">Pyrobaculum oguniense (strain DSM 13380 / JCM 10595 / TE7)</name>
    <dbReference type="NCBI Taxonomy" id="698757"/>
    <lineage>
        <taxon>Archaea</taxon>
        <taxon>Thermoproteota</taxon>
        <taxon>Thermoprotei</taxon>
        <taxon>Thermoproteales</taxon>
        <taxon>Thermoproteaceae</taxon>
        <taxon>Pyrobaculum</taxon>
    </lineage>
</organism>
<dbReference type="eggNOG" id="arCOG02221">
    <property type="taxonomic scope" value="Archaea"/>
</dbReference>
<dbReference type="SUPFAM" id="SSF88723">
    <property type="entry name" value="PIN domain-like"/>
    <property type="match status" value="1"/>
</dbReference>
<name>H6QBG3_PYROT</name>
<dbReference type="InterPro" id="IPR029060">
    <property type="entry name" value="PIN-like_dom_sf"/>
</dbReference>
<gene>
    <name evidence="2" type="ordered locus">Pogu_2212</name>
</gene>
<dbReference type="Pfam" id="PF01850">
    <property type="entry name" value="PIN"/>
    <property type="match status" value="1"/>
</dbReference>
<keyword evidence="3" id="KW-1185">Reference proteome</keyword>
<dbReference type="Gene3D" id="3.40.50.1010">
    <property type="entry name" value="5'-nuclease"/>
    <property type="match status" value="1"/>
</dbReference>
<dbReference type="STRING" id="698757.Pogu_2212"/>
<dbReference type="EMBL" id="CP003316">
    <property type="protein sequence ID" value="AFA40239.1"/>
    <property type="molecule type" value="Genomic_DNA"/>
</dbReference>
<dbReference type="Proteomes" id="UP000009062">
    <property type="component" value="Chromosome"/>
</dbReference>
<evidence type="ECO:0000313" key="2">
    <source>
        <dbReference type="EMBL" id="AFA40239.1"/>
    </source>
</evidence>
<proteinExistence type="predicted"/>
<dbReference type="HOGENOM" id="CLU_135601_3_0_2"/>
<dbReference type="KEGG" id="pog:Pogu_2212"/>
<sequence length="132" mass="14757">MRAVLDTGVVLGILDGELADVEREIVSGRLIPYISAVNPAEVEYVLRRRAGAKAASRVVDLLTKSRVFKVVDRLELHRAAAECKCKNAVAIGDCYAIALARLLGVKAYFRREAELERVVKRNRELEEVVYFI</sequence>
<protein>
    <submittedName>
        <fullName evidence="2">PIN domain protein</fullName>
    </submittedName>
</protein>
<evidence type="ECO:0000313" key="3">
    <source>
        <dbReference type="Proteomes" id="UP000009062"/>
    </source>
</evidence>
<evidence type="ECO:0000259" key="1">
    <source>
        <dbReference type="Pfam" id="PF01850"/>
    </source>
</evidence>
<accession>H6QBG3</accession>
<feature type="domain" description="PIN" evidence="1">
    <location>
        <begin position="4"/>
        <end position="107"/>
    </location>
</feature>
<reference evidence="2 3" key="1">
    <citation type="journal article" date="2012" name="Stand. Genomic Sci.">
        <title>Complete genome sequence of Pyrobaculum oguniense.</title>
        <authorList>
            <person name="Bernick D.L."/>
            <person name="Karplus K."/>
            <person name="Lui L.M."/>
            <person name="Coker J.K."/>
            <person name="Murphy J.N."/>
            <person name="Chan P.P."/>
            <person name="Cozen A.E."/>
            <person name="Lowe T.M."/>
        </authorList>
    </citation>
    <scope>NUCLEOTIDE SEQUENCE [LARGE SCALE GENOMIC DNA]</scope>
    <source>
        <strain evidence="2 3">TE7</strain>
    </source>
</reference>
<dbReference type="InterPro" id="IPR002716">
    <property type="entry name" value="PIN_dom"/>
</dbReference>